<accession>A0ABD0KEH7</accession>
<evidence type="ECO:0000256" key="4">
    <source>
        <dbReference type="RuleBase" id="RU361235"/>
    </source>
</evidence>
<dbReference type="InterPro" id="IPR002018">
    <property type="entry name" value="CarbesteraseB"/>
</dbReference>
<evidence type="ECO:0000259" key="6">
    <source>
        <dbReference type="Pfam" id="PF00135"/>
    </source>
</evidence>
<evidence type="ECO:0000313" key="8">
    <source>
        <dbReference type="Proteomes" id="UP001519460"/>
    </source>
</evidence>
<gene>
    <name evidence="7" type="ORF">BaRGS_00023444</name>
</gene>
<keyword evidence="2" id="KW-0732">Signal</keyword>
<dbReference type="Proteomes" id="UP001519460">
    <property type="component" value="Unassembled WGS sequence"/>
</dbReference>
<keyword evidence="5" id="KW-0472">Membrane</keyword>
<keyword evidence="8" id="KW-1185">Reference proteome</keyword>
<dbReference type="AlphaFoldDB" id="A0ABD0KEH7"/>
<reference evidence="7 8" key="1">
    <citation type="journal article" date="2023" name="Sci. Data">
        <title>Genome assembly of the Korean intertidal mud-creeper Batillaria attramentaria.</title>
        <authorList>
            <person name="Patra A.K."/>
            <person name="Ho P.T."/>
            <person name="Jun S."/>
            <person name="Lee S.J."/>
            <person name="Kim Y."/>
            <person name="Won Y.J."/>
        </authorList>
    </citation>
    <scope>NUCLEOTIDE SEQUENCE [LARGE SCALE GENOMIC DNA]</scope>
    <source>
        <strain evidence="7">Wonlab-2016</strain>
    </source>
</reference>
<evidence type="ECO:0000256" key="3">
    <source>
        <dbReference type="ARBA" id="ARBA00022801"/>
    </source>
</evidence>
<dbReference type="PROSITE" id="PS00122">
    <property type="entry name" value="CARBOXYLESTERASE_B_1"/>
    <property type="match status" value="1"/>
</dbReference>
<dbReference type="GO" id="GO:0016787">
    <property type="term" value="F:hydrolase activity"/>
    <property type="evidence" value="ECO:0007669"/>
    <property type="project" value="UniProtKB-KW"/>
</dbReference>
<comment type="similarity">
    <text evidence="1 4">Belongs to the type-B carboxylesterase/lipase family.</text>
</comment>
<organism evidence="7 8">
    <name type="scientific">Batillaria attramentaria</name>
    <dbReference type="NCBI Taxonomy" id="370345"/>
    <lineage>
        <taxon>Eukaryota</taxon>
        <taxon>Metazoa</taxon>
        <taxon>Spiralia</taxon>
        <taxon>Lophotrochozoa</taxon>
        <taxon>Mollusca</taxon>
        <taxon>Gastropoda</taxon>
        <taxon>Caenogastropoda</taxon>
        <taxon>Sorbeoconcha</taxon>
        <taxon>Cerithioidea</taxon>
        <taxon>Batillariidae</taxon>
        <taxon>Batillaria</taxon>
    </lineage>
</organism>
<dbReference type="InterPro" id="IPR051093">
    <property type="entry name" value="Neuroligin/BSAL"/>
</dbReference>
<dbReference type="SUPFAM" id="SSF53474">
    <property type="entry name" value="alpha/beta-Hydrolases"/>
    <property type="match status" value="1"/>
</dbReference>
<evidence type="ECO:0000256" key="5">
    <source>
        <dbReference type="SAM" id="Phobius"/>
    </source>
</evidence>
<feature type="transmembrane region" description="Helical" evidence="5">
    <location>
        <begin position="518"/>
        <end position="544"/>
    </location>
</feature>
<protein>
    <recommendedName>
        <fullName evidence="4">Carboxylic ester hydrolase</fullName>
        <ecNumber evidence="4">3.1.1.-</ecNumber>
    </recommendedName>
</protein>
<dbReference type="PANTHER" id="PTHR43903">
    <property type="entry name" value="NEUROLIGIN"/>
    <property type="match status" value="1"/>
</dbReference>
<keyword evidence="5" id="KW-1133">Transmembrane helix</keyword>
<dbReference type="Gene3D" id="3.40.50.1820">
    <property type="entry name" value="alpha/beta hydrolase"/>
    <property type="match status" value="1"/>
</dbReference>
<dbReference type="InterPro" id="IPR019826">
    <property type="entry name" value="Carboxylesterase_B_AS"/>
</dbReference>
<name>A0ABD0KEH7_9CAEN</name>
<feature type="domain" description="Carboxylesterase type B" evidence="6">
    <location>
        <begin position="13"/>
        <end position="498"/>
    </location>
</feature>
<dbReference type="InterPro" id="IPR019819">
    <property type="entry name" value="Carboxylesterase_B_CS"/>
</dbReference>
<dbReference type="InterPro" id="IPR029058">
    <property type="entry name" value="AB_hydrolase_fold"/>
</dbReference>
<sequence>MRKVANLIESEIPEPPLPWERTREATALPVACPQTQWEVQYVERHVPYFFQNGPDWVDRMNEDCLYLNIYVPRVSTEGLLPVLVHVHGGSNEVGMGAMFDGDVLASLGEIIVITFNYRLGAFGFLSGEDEVLPGNYGLYDQTMAFRWVKDNIQYFGGDPDRVTIQGHSAGGTDVGQHVVSPLSKGLFRYAVMQSGSPLAYWALLHPPASTLPSTREFVQRLGCGGTSSMATIKACLKKLSWKDINGAQYMYVPGLYNFSPVVDGRFILDTPERALQNLPINGKAFMTGITRDEGSLTAQVILQTAEKDQRQFRFEEDNPKDYTPPPVQAFSMIPGISHLVFHEYKPWDDPYNKTANLVGVSHVVGDSTFVAPAVELANLLSGRVERTYLYTFNHVSRFTKDPLWMGVPHGRDLFYLFGCPFSGHPLHNYSQVDKNVSRKFIQLWSNFVKHGRPFLDDPDNPFTPYDERNQSYIVVANNGNDVVISNGKRLRSRKVAFWNNLLPKLRKPEPEEDDIRGALTWVFVAMTSVLLVVVVILSLCVAYFRRLAHDRCIVHANDEKSSCQL</sequence>
<evidence type="ECO:0000256" key="2">
    <source>
        <dbReference type="ARBA" id="ARBA00022729"/>
    </source>
</evidence>
<proteinExistence type="inferred from homology"/>
<dbReference type="EMBL" id="JACVVK020000196">
    <property type="protein sequence ID" value="KAK7485345.1"/>
    <property type="molecule type" value="Genomic_DNA"/>
</dbReference>
<evidence type="ECO:0000313" key="7">
    <source>
        <dbReference type="EMBL" id="KAK7485345.1"/>
    </source>
</evidence>
<dbReference type="Pfam" id="PF00135">
    <property type="entry name" value="COesterase"/>
    <property type="match status" value="1"/>
</dbReference>
<evidence type="ECO:0000256" key="1">
    <source>
        <dbReference type="ARBA" id="ARBA00005964"/>
    </source>
</evidence>
<keyword evidence="5" id="KW-0812">Transmembrane</keyword>
<keyword evidence="3 4" id="KW-0378">Hydrolase</keyword>
<dbReference type="EC" id="3.1.1.-" evidence="4"/>
<comment type="caution">
    <text evidence="7">The sequence shown here is derived from an EMBL/GenBank/DDBJ whole genome shotgun (WGS) entry which is preliminary data.</text>
</comment>
<dbReference type="PROSITE" id="PS00941">
    <property type="entry name" value="CARBOXYLESTERASE_B_2"/>
    <property type="match status" value="1"/>
</dbReference>